<dbReference type="Gene3D" id="3.30.365.10">
    <property type="entry name" value="Aldehyde oxidase/xanthine dehydrogenase, molybdopterin binding domain"/>
    <property type="match status" value="4"/>
</dbReference>
<keyword evidence="5" id="KW-1185">Reference proteome</keyword>
<dbReference type="InterPro" id="IPR000674">
    <property type="entry name" value="Ald_Oxase/Xan_DH_a/b"/>
</dbReference>
<dbReference type="InterPro" id="IPR036856">
    <property type="entry name" value="Ald_Oxase/Xan_DH_a/b_sf"/>
</dbReference>
<dbReference type="InterPro" id="IPR046867">
    <property type="entry name" value="AldOxase/xan_DH_MoCoBD2"/>
</dbReference>
<dbReference type="PANTHER" id="PTHR11908">
    <property type="entry name" value="XANTHINE DEHYDROGENASE"/>
    <property type="match status" value="1"/>
</dbReference>
<dbReference type="Proteomes" id="UP000630353">
    <property type="component" value="Unassembled WGS sequence"/>
</dbReference>
<dbReference type="SUPFAM" id="SSF54665">
    <property type="entry name" value="CO dehydrogenase molybdoprotein N-domain-like"/>
    <property type="match status" value="1"/>
</dbReference>
<dbReference type="Gene3D" id="3.90.1170.50">
    <property type="entry name" value="Aldehyde oxidase/xanthine dehydrogenase, a/b hammerhead"/>
    <property type="match status" value="1"/>
</dbReference>
<reference evidence="4" key="1">
    <citation type="journal article" date="2014" name="Int. J. Syst. Evol. Microbiol.">
        <title>Complete genome sequence of Corynebacterium casei LMG S-19264T (=DSM 44701T), isolated from a smear-ripened cheese.</title>
        <authorList>
            <consortium name="US DOE Joint Genome Institute (JGI-PGF)"/>
            <person name="Walter F."/>
            <person name="Albersmeier A."/>
            <person name="Kalinowski J."/>
            <person name="Ruckert C."/>
        </authorList>
    </citation>
    <scope>NUCLEOTIDE SEQUENCE</scope>
    <source>
        <strain evidence="4">KCTC 42651</strain>
    </source>
</reference>
<dbReference type="AlphaFoldDB" id="A0A918XPT4"/>
<dbReference type="InterPro" id="IPR008274">
    <property type="entry name" value="AldOxase/xan_DH_MoCoBD1"/>
</dbReference>
<dbReference type="InterPro" id="IPR037165">
    <property type="entry name" value="AldOxase/xan_DH_Mopterin-bd_sf"/>
</dbReference>
<dbReference type="PANTHER" id="PTHR11908:SF132">
    <property type="entry name" value="ALDEHYDE OXIDASE 1-RELATED"/>
    <property type="match status" value="1"/>
</dbReference>
<accession>A0A918XPT4</accession>
<evidence type="ECO:0000259" key="3">
    <source>
        <dbReference type="SMART" id="SM01008"/>
    </source>
</evidence>
<dbReference type="SMART" id="SM01008">
    <property type="entry name" value="Ald_Xan_dh_C"/>
    <property type="match status" value="1"/>
</dbReference>
<dbReference type="SUPFAM" id="SSF56003">
    <property type="entry name" value="Molybdenum cofactor-binding domain"/>
    <property type="match status" value="1"/>
</dbReference>
<dbReference type="EMBL" id="BMZS01000003">
    <property type="protein sequence ID" value="GHD45463.1"/>
    <property type="molecule type" value="Genomic_DNA"/>
</dbReference>
<evidence type="ECO:0000256" key="1">
    <source>
        <dbReference type="ARBA" id="ARBA00022505"/>
    </source>
</evidence>
<evidence type="ECO:0000313" key="4">
    <source>
        <dbReference type="EMBL" id="GHD45463.1"/>
    </source>
</evidence>
<protein>
    <submittedName>
        <fullName evidence="4">Carbon monoxide dehydrogenase</fullName>
    </submittedName>
</protein>
<gene>
    <name evidence="4" type="ORF">GCM10017083_13450</name>
</gene>
<feature type="domain" description="Aldehyde oxidase/xanthine dehydrogenase a/b hammerhead" evidence="3">
    <location>
        <begin position="20"/>
        <end position="145"/>
    </location>
</feature>
<keyword evidence="1" id="KW-0500">Molybdenum</keyword>
<reference evidence="4" key="2">
    <citation type="submission" date="2020-09" db="EMBL/GenBank/DDBJ databases">
        <authorList>
            <person name="Sun Q."/>
            <person name="Kim S."/>
        </authorList>
    </citation>
    <scope>NUCLEOTIDE SEQUENCE</scope>
    <source>
        <strain evidence="4">KCTC 42651</strain>
    </source>
</reference>
<dbReference type="Pfam" id="PF01315">
    <property type="entry name" value="Ald_Xan_dh_C"/>
    <property type="match status" value="1"/>
</dbReference>
<sequence length="777" mass="82329">MDTGLVGTRVERVEDRRFLTGQGRFGDDLRLPGQAFAVVLRSPYPHARIAGIDAGEARQAPGVLLVLTAAELAEDGVGTIPSLSNLPPYDLGKLDGGPAADGSQPVLATDRVRYLGEPVAFVVAETIDQAKDAAALIEVDYEPLTPVMTYADAVRPDAPTLWDDMASNRSFEWEGGDAAAVERAFAEAAHVTRLDLVNNRVVGAFMEPRGALAEIEDGSGRLVLHVGCQSAHGMRAGLCGILGLPGDGLRVVVPDMGGGFGPRAPVYPEFALLLVAVRRLGRPVGWTAERSESFLTDAQARDHLLRGELALDAEGRFTGLRLVAEWRHGAYLTGRNIYVMIRFLPPSLGGAYRVPCAHTRILGAFSNTTPLASFRGVGRVETNYLMESLVDAAARELGIDPVELRRRNLVTAADLPWTAAGGNRITSGNFESHLDRALELLDCRGFADRRQASAAHGLLRGFGVGVYVENDGGVPNEFAGVSVEGAGRDDDGTVTVRVGTQDFGMGHSTMYAQVAADELGVPFDRVRVVFGDTDQVARGAGSHGSRSARIGGGAVVTGARDVVKRARQLASELMEAAEADIEFRAGRFRIGGTDRSVSLFEVARFAEERGEALAADADFVTRDEAHPSGCHVCEVTVDPDTGRVTIEGYGVVADVGRIVNPLIVEGQMHGGAVQGIGQALLERVVYDPESGQTLTGSFMDYTLPRADDLPSIALAFDEVAEPDNPLGVKGAGESATSGAPAAVMNAIRDALASAGSTAHIDMPATPEQIWRALREVN</sequence>
<comment type="caution">
    <text evidence="4">The sequence shown here is derived from an EMBL/GenBank/DDBJ whole genome shotgun (WGS) entry which is preliminary data.</text>
</comment>
<evidence type="ECO:0000256" key="2">
    <source>
        <dbReference type="ARBA" id="ARBA00023002"/>
    </source>
</evidence>
<keyword evidence="2" id="KW-0560">Oxidoreductase</keyword>
<evidence type="ECO:0000313" key="5">
    <source>
        <dbReference type="Proteomes" id="UP000630353"/>
    </source>
</evidence>
<dbReference type="GO" id="GO:0005506">
    <property type="term" value="F:iron ion binding"/>
    <property type="evidence" value="ECO:0007669"/>
    <property type="project" value="InterPro"/>
</dbReference>
<proteinExistence type="predicted"/>
<dbReference type="Pfam" id="PF02738">
    <property type="entry name" value="MoCoBD_1"/>
    <property type="match status" value="1"/>
</dbReference>
<dbReference type="Pfam" id="PF20256">
    <property type="entry name" value="MoCoBD_2"/>
    <property type="match status" value="1"/>
</dbReference>
<organism evidence="4 5">
    <name type="scientific">Thalassobaculum fulvum</name>
    <dbReference type="NCBI Taxonomy" id="1633335"/>
    <lineage>
        <taxon>Bacteria</taxon>
        <taxon>Pseudomonadati</taxon>
        <taxon>Pseudomonadota</taxon>
        <taxon>Alphaproteobacteria</taxon>
        <taxon>Rhodospirillales</taxon>
        <taxon>Thalassobaculaceae</taxon>
        <taxon>Thalassobaculum</taxon>
    </lineage>
</organism>
<name>A0A918XPT4_9PROT</name>
<dbReference type="RefSeq" id="WP_189988187.1">
    <property type="nucleotide sequence ID" value="NZ_BMZS01000003.1"/>
</dbReference>
<dbReference type="InterPro" id="IPR016208">
    <property type="entry name" value="Ald_Oxase/xanthine_DH-like"/>
</dbReference>
<dbReference type="GO" id="GO:0016491">
    <property type="term" value="F:oxidoreductase activity"/>
    <property type="evidence" value="ECO:0007669"/>
    <property type="project" value="UniProtKB-KW"/>
</dbReference>